<evidence type="ECO:0008006" key="3">
    <source>
        <dbReference type="Google" id="ProtNLM"/>
    </source>
</evidence>
<proteinExistence type="predicted"/>
<sequence length="248" mass="27551">MSNQPIRFACNGCGVCCKGRLIPLTLNETTQWLQRGHDVAVVVEAFNESTWLSQPGQYAHGAQRAMEVDSGSARINVVAVLAGNALEKCPNLGEDDRCGIYEDRPLVCRIYPMEINPFIALRPEEKACPPQVWEAGEILFTDRVVDPILTDQIERSRQADRDDARAKIAMCESMGLNVAAWKGNALAVYLPEHATLLAAINRHDAGESAPEGKGWKVRADDDELRERLHSLGVSLDDQRQGEYIFHRV</sequence>
<evidence type="ECO:0000313" key="1">
    <source>
        <dbReference type="EMBL" id="KAF2395105.1"/>
    </source>
</evidence>
<reference evidence="1 2" key="1">
    <citation type="submission" date="2019-12" db="EMBL/GenBank/DDBJ databases">
        <title>Endophytic bacteria associated with Panax ginseng seedlings.</title>
        <authorList>
            <person name="Park J.M."/>
            <person name="Shin R."/>
            <person name="Jo S.H."/>
        </authorList>
    </citation>
    <scope>NUCLEOTIDE SEQUENCE [LARGE SCALE GENOMIC DNA]</scope>
    <source>
        <strain evidence="1 2">PgKB32</strain>
    </source>
</reference>
<comment type="caution">
    <text evidence="1">The sequence shown here is derived from an EMBL/GenBank/DDBJ whole genome shotgun (WGS) entry which is preliminary data.</text>
</comment>
<evidence type="ECO:0000313" key="2">
    <source>
        <dbReference type="Proteomes" id="UP000475265"/>
    </source>
</evidence>
<protein>
    <recommendedName>
        <fullName evidence="3">Zinc/iron-chelating domain-containing protein</fullName>
    </recommendedName>
</protein>
<organism evidence="1 2">
    <name type="scientific">Pseudomonas frederiksbergensis</name>
    <dbReference type="NCBI Taxonomy" id="104087"/>
    <lineage>
        <taxon>Bacteria</taxon>
        <taxon>Pseudomonadati</taxon>
        <taxon>Pseudomonadota</taxon>
        <taxon>Gammaproteobacteria</taxon>
        <taxon>Pseudomonadales</taxon>
        <taxon>Pseudomonadaceae</taxon>
        <taxon>Pseudomonas</taxon>
    </lineage>
</organism>
<dbReference type="PANTHER" id="PTHR35866:SF2">
    <property type="entry name" value="YKGJ FAMILY CYSTEINE CLUSTER PROTEIN"/>
    <property type="match status" value="1"/>
</dbReference>
<dbReference type="RefSeq" id="WP_163910090.1">
    <property type="nucleotide sequence ID" value="NZ_JAAAXX010000001.1"/>
</dbReference>
<gene>
    <name evidence="1" type="ORF">FX983_03088</name>
</gene>
<dbReference type="PANTHER" id="PTHR35866">
    <property type="entry name" value="PUTATIVE-RELATED"/>
    <property type="match status" value="1"/>
</dbReference>
<name>A0A6L5C4H7_9PSED</name>
<dbReference type="InterPro" id="IPR005358">
    <property type="entry name" value="Puta_zinc/iron-chelating_dom"/>
</dbReference>
<dbReference type="Proteomes" id="UP000475265">
    <property type="component" value="Unassembled WGS sequence"/>
</dbReference>
<dbReference type="Pfam" id="PF03692">
    <property type="entry name" value="CxxCxxCC"/>
    <property type="match status" value="1"/>
</dbReference>
<dbReference type="EMBL" id="JAAAXX010000001">
    <property type="protein sequence ID" value="KAF2395105.1"/>
    <property type="molecule type" value="Genomic_DNA"/>
</dbReference>
<dbReference type="AlphaFoldDB" id="A0A6L5C4H7"/>
<accession>A0A6L5C4H7</accession>